<dbReference type="Proteomes" id="UP000481288">
    <property type="component" value="Unassembled WGS sequence"/>
</dbReference>
<feature type="transmembrane region" description="Helical" evidence="7">
    <location>
        <begin position="152"/>
        <end position="172"/>
    </location>
</feature>
<accession>A0A7D8UJN0</accession>
<dbReference type="EMBL" id="QGMG01001196">
    <property type="protein sequence ID" value="TVY50302.1"/>
    <property type="molecule type" value="Genomic_DNA"/>
</dbReference>
<comment type="subcellular location">
    <subcellularLocation>
        <location evidence="1">Membrane</location>
        <topology evidence="1">Multi-pass membrane protein</topology>
    </subcellularLocation>
</comment>
<evidence type="ECO:0000256" key="1">
    <source>
        <dbReference type="ARBA" id="ARBA00004141"/>
    </source>
</evidence>
<gene>
    <name evidence="9" type="ORF">LCER1_G007999</name>
</gene>
<organism evidence="9 10">
    <name type="scientific">Lachnellula cervina</name>
    <dbReference type="NCBI Taxonomy" id="1316786"/>
    <lineage>
        <taxon>Eukaryota</taxon>
        <taxon>Fungi</taxon>
        <taxon>Dikarya</taxon>
        <taxon>Ascomycota</taxon>
        <taxon>Pezizomycotina</taxon>
        <taxon>Leotiomycetes</taxon>
        <taxon>Helotiales</taxon>
        <taxon>Lachnaceae</taxon>
        <taxon>Lachnellula</taxon>
    </lineage>
</organism>
<dbReference type="OrthoDB" id="444631at2759"/>
<keyword evidence="10" id="KW-1185">Reference proteome</keyword>
<proteinExistence type="inferred from homology"/>
<feature type="transmembrane region" description="Helical" evidence="7">
    <location>
        <begin position="53"/>
        <end position="73"/>
    </location>
</feature>
<evidence type="ECO:0000313" key="10">
    <source>
        <dbReference type="Proteomes" id="UP000481288"/>
    </source>
</evidence>
<feature type="region of interest" description="Disordered" evidence="6">
    <location>
        <begin position="279"/>
        <end position="298"/>
    </location>
</feature>
<evidence type="ECO:0000256" key="6">
    <source>
        <dbReference type="SAM" id="MobiDB-lite"/>
    </source>
</evidence>
<keyword evidence="4 7" id="KW-0472">Membrane</keyword>
<dbReference type="AlphaFoldDB" id="A0A7D8UJN0"/>
<reference evidence="9 10" key="1">
    <citation type="submission" date="2018-05" db="EMBL/GenBank/DDBJ databases">
        <title>Whole genome sequencing for identification of molecular markers to develop diagnostic detection tools for the regulated plant pathogen Lachnellula willkommii.</title>
        <authorList>
            <person name="Giroux E."/>
            <person name="Bilodeau G."/>
        </authorList>
    </citation>
    <scope>NUCLEOTIDE SEQUENCE [LARGE SCALE GENOMIC DNA]</scope>
    <source>
        <strain evidence="9 10">CBS 625.97</strain>
    </source>
</reference>
<feature type="domain" description="Rhodopsin" evidence="8">
    <location>
        <begin position="39"/>
        <end position="207"/>
    </location>
</feature>
<name>A0A7D8UJN0_9HELO</name>
<evidence type="ECO:0000256" key="7">
    <source>
        <dbReference type="SAM" id="Phobius"/>
    </source>
</evidence>
<dbReference type="InterPro" id="IPR049326">
    <property type="entry name" value="Rhodopsin_dom_fungi"/>
</dbReference>
<evidence type="ECO:0000256" key="4">
    <source>
        <dbReference type="ARBA" id="ARBA00023136"/>
    </source>
</evidence>
<comment type="caution">
    <text evidence="9">The sequence shown here is derived from an EMBL/GenBank/DDBJ whole genome shotgun (WGS) entry which is preliminary data.</text>
</comment>
<feature type="transmembrane region" description="Helical" evidence="7">
    <location>
        <begin position="20"/>
        <end position="41"/>
    </location>
</feature>
<evidence type="ECO:0000313" key="9">
    <source>
        <dbReference type="EMBL" id="TVY50302.1"/>
    </source>
</evidence>
<evidence type="ECO:0000256" key="2">
    <source>
        <dbReference type="ARBA" id="ARBA00022692"/>
    </source>
</evidence>
<dbReference type="PANTHER" id="PTHR33048:SF47">
    <property type="entry name" value="INTEGRAL MEMBRANE PROTEIN-RELATED"/>
    <property type="match status" value="1"/>
</dbReference>
<evidence type="ECO:0000259" key="8">
    <source>
        <dbReference type="Pfam" id="PF20684"/>
    </source>
</evidence>
<protein>
    <recommendedName>
        <fullName evidence="8">Rhodopsin domain-containing protein</fullName>
    </recommendedName>
</protein>
<dbReference type="PANTHER" id="PTHR33048">
    <property type="entry name" value="PTH11-LIKE INTEGRAL MEMBRANE PROTEIN (AFU_ORTHOLOGUE AFUA_5G11245)"/>
    <property type="match status" value="1"/>
</dbReference>
<dbReference type="Pfam" id="PF20684">
    <property type="entry name" value="Fung_rhodopsin"/>
    <property type="match status" value="1"/>
</dbReference>
<comment type="similarity">
    <text evidence="5">Belongs to the SAT4 family.</text>
</comment>
<feature type="transmembrane region" description="Helical" evidence="7">
    <location>
        <begin position="124"/>
        <end position="145"/>
    </location>
</feature>
<sequence length="342" mass="37247">MPNSTTPHFSAEFLAQDRGPTIIATNASFQGVACLVVLARLCSRFALLKNIGLDDWTILFATVLATANIVVAAQSEYRLVFKNPRCRRLIRWHLGVRLGTGRHKQAIPLENVIPAGIYRFVTRVIYFLISGTIKLSVCFLYLRIFPTIRKHVWVLIAFITASTIAQEFATIFQCVPVQGVWNVAGFPNATCINNVAFSYSASALSVVFVLMELHSACVAGIVRMAFLLTLLTSSDQPWDTYGTSIASGIEVALAIITASLPSLKPLVDRLAPKMFPSTRGRTTAKASDYELGSGRQGTHSGFVTIGSVVDHPSGHGSDGDSTQAIKVNHEYSVRVDSANDFH</sequence>
<keyword evidence="3 7" id="KW-1133">Transmembrane helix</keyword>
<evidence type="ECO:0000256" key="5">
    <source>
        <dbReference type="ARBA" id="ARBA00038359"/>
    </source>
</evidence>
<dbReference type="InterPro" id="IPR052337">
    <property type="entry name" value="SAT4-like"/>
</dbReference>
<feature type="transmembrane region" description="Helical" evidence="7">
    <location>
        <begin position="245"/>
        <end position="263"/>
    </location>
</feature>
<dbReference type="GO" id="GO:0016020">
    <property type="term" value="C:membrane"/>
    <property type="evidence" value="ECO:0007669"/>
    <property type="project" value="UniProtKB-SubCell"/>
</dbReference>
<evidence type="ECO:0000256" key="3">
    <source>
        <dbReference type="ARBA" id="ARBA00022989"/>
    </source>
</evidence>
<keyword evidence="2 7" id="KW-0812">Transmembrane</keyword>